<organism evidence="3 4">
    <name type="scientific">Corynebacterium pseudogenitalium ATCC 33035</name>
    <dbReference type="NCBI Taxonomy" id="525264"/>
    <lineage>
        <taxon>Bacteria</taxon>
        <taxon>Bacillati</taxon>
        <taxon>Actinomycetota</taxon>
        <taxon>Actinomycetes</taxon>
        <taxon>Mycobacteriales</taxon>
        <taxon>Corynebacteriaceae</taxon>
        <taxon>Corynebacterium</taxon>
    </lineage>
</organism>
<feature type="domain" description="YdbS-like PH" evidence="2">
    <location>
        <begin position="74"/>
        <end position="150"/>
    </location>
</feature>
<accession>E2S2L3</accession>
<sequence length="162" mass="18261">MARLILSITMSEEMNPVSPRLVTSRYIHHLSWMIVLAAAAGAAGFWWTPWFYWAAGLFVALFFWLLWLIPAQVRNMGWLEADDELLITRGKLWHSFTVVPYGRIQFVDVTSGPIDRALGLKKLQLHTASASTDATIKGLEAPLADALRTRLAHQARERMSGL</sequence>
<comment type="caution">
    <text evidence="3">The sequence shown here is derived from an EMBL/GenBank/DDBJ whole genome shotgun (WGS) entry which is preliminary data.</text>
</comment>
<keyword evidence="1" id="KW-0472">Membrane</keyword>
<feature type="transmembrane region" description="Helical" evidence="1">
    <location>
        <begin position="26"/>
        <end position="44"/>
    </location>
</feature>
<dbReference type="PANTHER" id="PTHR34473:SF3">
    <property type="entry name" value="TRANSMEMBRANE PROTEIN-RELATED"/>
    <property type="match status" value="1"/>
</dbReference>
<dbReference type="AlphaFoldDB" id="E2S2L3"/>
<evidence type="ECO:0000313" key="4">
    <source>
        <dbReference type="Proteomes" id="UP000003020"/>
    </source>
</evidence>
<evidence type="ECO:0000313" key="3">
    <source>
        <dbReference type="EMBL" id="EFQ81109.1"/>
    </source>
</evidence>
<dbReference type="Proteomes" id="UP000003020">
    <property type="component" value="Unassembled WGS sequence"/>
</dbReference>
<dbReference type="PANTHER" id="PTHR34473">
    <property type="entry name" value="UPF0699 TRANSMEMBRANE PROTEIN YDBS"/>
    <property type="match status" value="1"/>
</dbReference>
<name>E2S2L3_9CORY</name>
<dbReference type="Pfam" id="PF03703">
    <property type="entry name" value="bPH_2"/>
    <property type="match status" value="1"/>
</dbReference>
<proteinExistence type="predicted"/>
<reference evidence="3 4" key="1">
    <citation type="submission" date="2010-08" db="EMBL/GenBank/DDBJ databases">
        <authorList>
            <person name="Muzny D."/>
            <person name="Qin X."/>
            <person name="Buhay C."/>
            <person name="Dugan-Rocha S."/>
            <person name="Ding Y."/>
            <person name="Chen G."/>
            <person name="Hawes A."/>
            <person name="Holder M."/>
            <person name="Jhangiani S."/>
            <person name="Johnson A."/>
            <person name="Khan Z."/>
            <person name="Li Z."/>
            <person name="Liu W."/>
            <person name="Liu X."/>
            <person name="Perez L."/>
            <person name="Shen H."/>
            <person name="Wang Q."/>
            <person name="Watt J."/>
            <person name="Xi L."/>
            <person name="Xin Y."/>
            <person name="Zhou J."/>
            <person name="Deng J."/>
            <person name="Jiang H."/>
            <person name="Liu Y."/>
            <person name="Qu J."/>
            <person name="Song X.-Z."/>
            <person name="Zhang L."/>
            <person name="Villasana D."/>
            <person name="Johnson A."/>
            <person name="Liu J."/>
            <person name="Liyanage D."/>
            <person name="Lorensuhewa L."/>
            <person name="Robinson T."/>
            <person name="Song A."/>
            <person name="Song B.-B."/>
            <person name="Dinh H."/>
            <person name="Thornton R."/>
            <person name="Coyle M."/>
            <person name="Francisco L."/>
            <person name="Jackson L."/>
            <person name="Javaid M."/>
            <person name="Korchina V."/>
            <person name="Kovar C."/>
            <person name="Mata R."/>
            <person name="Mathew T."/>
            <person name="Ngo R."/>
            <person name="Nguyen L."/>
            <person name="Nguyen N."/>
            <person name="Okwuonu G."/>
            <person name="Ongeri F."/>
            <person name="Pham C."/>
            <person name="Simmons D."/>
            <person name="Wilczek-Boney K."/>
            <person name="Hale W."/>
            <person name="Jakkamsetti A."/>
            <person name="Pham P."/>
            <person name="Ruth R."/>
            <person name="San Lucas F."/>
            <person name="Warren J."/>
            <person name="Zhang J."/>
            <person name="Zhao Z."/>
            <person name="Zhou C."/>
            <person name="Zhu D."/>
            <person name="Lee S."/>
            <person name="Bess C."/>
            <person name="Blankenburg K."/>
            <person name="Forbes L."/>
            <person name="Fu Q."/>
            <person name="Gubbala S."/>
            <person name="Hirani K."/>
            <person name="Jayaseelan J.C."/>
            <person name="Lara F."/>
            <person name="Munidasa M."/>
            <person name="Palculict T."/>
            <person name="Patil S."/>
            <person name="Pu L.-L."/>
            <person name="Saada N."/>
            <person name="Tang L."/>
            <person name="Weissenberger G."/>
            <person name="Zhu Y."/>
            <person name="Hemphill L."/>
            <person name="Shang Y."/>
            <person name="Youmans B."/>
            <person name="Ayvaz T."/>
            <person name="Ross M."/>
            <person name="Santibanez J."/>
            <person name="Aqrawi P."/>
            <person name="Gross S."/>
            <person name="Joshi V."/>
            <person name="Fowler G."/>
            <person name="Nazareth L."/>
            <person name="Reid J."/>
            <person name="Worley K."/>
            <person name="Petrosino J."/>
            <person name="Highlander S."/>
            <person name="Gibbs R."/>
        </authorList>
    </citation>
    <scope>NUCLEOTIDE SEQUENCE [LARGE SCALE GENOMIC DNA]</scope>
    <source>
        <strain evidence="3 4">ATCC 33035</strain>
    </source>
</reference>
<dbReference type="EMBL" id="ABYQ02000004">
    <property type="protein sequence ID" value="EFQ81109.1"/>
    <property type="molecule type" value="Genomic_DNA"/>
</dbReference>
<evidence type="ECO:0000259" key="2">
    <source>
        <dbReference type="Pfam" id="PF03703"/>
    </source>
</evidence>
<feature type="transmembrane region" description="Helical" evidence="1">
    <location>
        <begin position="50"/>
        <end position="69"/>
    </location>
</feature>
<dbReference type="HOGENOM" id="CLU_104197_0_0_11"/>
<dbReference type="eggNOG" id="COG3402">
    <property type="taxonomic scope" value="Bacteria"/>
</dbReference>
<keyword evidence="1" id="KW-1133">Transmembrane helix</keyword>
<keyword evidence="1" id="KW-0812">Transmembrane</keyword>
<dbReference type="InterPro" id="IPR005182">
    <property type="entry name" value="YdbS-like_PH"/>
</dbReference>
<keyword evidence="4" id="KW-1185">Reference proteome</keyword>
<protein>
    <recommendedName>
        <fullName evidence="2">YdbS-like PH domain-containing protein</fullName>
    </recommendedName>
</protein>
<gene>
    <name evidence="3" type="ORF">HMPREF0305_10736</name>
</gene>
<evidence type="ECO:0000256" key="1">
    <source>
        <dbReference type="SAM" id="Phobius"/>
    </source>
</evidence>